<comment type="similarity">
    <text evidence="2 13">Belongs to the integrin alpha chain family.</text>
</comment>
<dbReference type="GO" id="GO:0007160">
    <property type="term" value="P:cell-matrix adhesion"/>
    <property type="evidence" value="ECO:0007669"/>
    <property type="project" value="TreeGrafter"/>
</dbReference>
<keyword evidence="5" id="KW-0677">Repeat</keyword>
<dbReference type="InterPro" id="IPR032695">
    <property type="entry name" value="Integrin_dom_sf"/>
</dbReference>
<keyword evidence="8 13" id="KW-0401">Integrin</keyword>
<dbReference type="SUPFAM" id="SSF69179">
    <property type="entry name" value="Integrin domains"/>
    <property type="match status" value="2"/>
</dbReference>
<dbReference type="GO" id="GO:0005178">
    <property type="term" value="F:integrin binding"/>
    <property type="evidence" value="ECO:0007669"/>
    <property type="project" value="TreeGrafter"/>
</dbReference>
<evidence type="ECO:0000256" key="9">
    <source>
        <dbReference type="ARBA" id="ARBA00023136"/>
    </source>
</evidence>
<feature type="repeat" description="FG-GAP" evidence="12">
    <location>
        <begin position="255"/>
        <end position="309"/>
    </location>
</feature>
<keyword evidence="10 13" id="KW-0675">Receptor</keyword>
<dbReference type="GO" id="GO:0009897">
    <property type="term" value="C:external side of plasma membrane"/>
    <property type="evidence" value="ECO:0007669"/>
    <property type="project" value="TreeGrafter"/>
</dbReference>
<dbReference type="GO" id="GO:0008305">
    <property type="term" value="C:integrin complex"/>
    <property type="evidence" value="ECO:0007669"/>
    <property type="project" value="InterPro"/>
</dbReference>
<dbReference type="SUPFAM" id="SSF69318">
    <property type="entry name" value="Integrin alpha N-terminal domain"/>
    <property type="match status" value="1"/>
</dbReference>
<dbReference type="KEGG" id="nvi:100679802"/>
<dbReference type="Gene3D" id="2.60.40.1460">
    <property type="entry name" value="Integrin domains. Chain A, domain 2"/>
    <property type="match status" value="1"/>
</dbReference>
<evidence type="ECO:0000256" key="3">
    <source>
        <dbReference type="ARBA" id="ARBA00022692"/>
    </source>
</evidence>
<dbReference type="AlphaFoldDB" id="A0A7M7PYX8"/>
<dbReference type="Pfam" id="PF20805">
    <property type="entry name" value="Integrin_A_Ig_2"/>
    <property type="match status" value="1"/>
</dbReference>
<keyword evidence="7 13" id="KW-1133">Transmembrane helix</keyword>
<dbReference type="RefSeq" id="XP_031778235.1">
    <property type="nucleotide sequence ID" value="XM_031922375.2"/>
</dbReference>
<feature type="domain" description="Integrin alpha second immunoglobulin-like" evidence="14">
    <location>
        <begin position="528"/>
        <end position="656"/>
    </location>
</feature>
<dbReference type="InterPro" id="IPR048285">
    <property type="entry name" value="Integrin_alpha_Ig-like_2"/>
</dbReference>
<dbReference type="InterPro" id="IPR013519">
    <property type="entry name" value="Int_alpha_beta-p"/>
</dbReference>
<dbReference type="Gene3D" id="1.20.5.930">
    <property type="entry name" value="Bicelle-embedded integrin alpha(iib) transmembrane segment"/>
    <property type="match status" value="1"/>
</dbReference>
<sequence>MHAKIIQDNSWFGMSMAAIHPSLLKICAPRTKIHLFKPFTSEYKETMQGICYFYYRSTENSFLRIETESLKTYNFSSQYWYNPQHGFSLNVAVGIPAKINLNIQEKSELVIKSFLASVSMITGNPTNNLSGSISILQSNKIKTLEIPNDEQKQSEFGYAVSSGNYFNKNKILFASGAPAWKFMGKVEIITSSTEGLATLHTLDGHQLGEYFGASLTSGDLNNDGFADLIIGAPHYGDDTGKVYIYLGSQNRFQDYNPTIQGTGKGSKFGYSLSCGDLDNDGFLDLIVGAPWEEFGVIYVYNGNSIIDEENNLHMSQKISALEISHKVKGFGFSISNLADIDNNGFLDIAVGAYKSNHVVILRAKTVEKTQVDFRVQPTILRRNIHRISPEFCFKNYKSINSQIIKNYTIKLVVDSKYKRFTYNYIVWNIPITERNRQIFQYRYSSQGKTSTLTNPNWNGCTTSHFNVRSDIHNVLEPVDITLTYSLNSYSKQKSNASSADNFCKLCPIKYVGQREKPIKLLVPYEIGCGKDTVCNSDISVTTSVFGVGTNNTWEIGSGDITIEAKLQNHGEPAYSVMVNFFIPKGIHLRNVLSFCQEETYNNTLAVTCDVGNRFYKGAQKIIQLDLEMAHFEVHNLTNIGQQKFFINMTLKSQTDNHGKKQISIPVLLKTNVSTSITGKTDKDSYYLTNVQKSRKNVTFQHVYNIFKYGSTPIIEGQVIIEIPIQIEDNDPFILLKLPQLQVYGISHDCTSHEIPLILDTPTEYFENLDVISENKKYNDNTNVMNKKFKRSVNQWRNKSLFPNQLQKLNEYNIRNKDNTIFVDCSNEKIKCGKIKCDLIHVKSAQDIGTVTLTLTMNLEPIREIFDTETVIQFSTRAYVNIIKPSIDTNVFSVLTTLYNVKEENVNEQLNIWIILISVMVGLLILSIIILALYYMGFFQKKRKLELNLLNINDNNAEQEQIIVEEINEQEMLENMVANNENFS</sequence>
<evidence type="ECO:0000259" key="14">
    <source>
        <dbReference type="Pfam" id="PF20805"/>
    </source>
</evidence>
<evidence type="ECO:0000256" key="1">
    <source>
        <dbReference type="ARBA" id="ARBA00004479"/>
    </source>
</evidence>
<dbReference type="InterPro" id="IPR000413">
    <property type="entry name" value="Integrin_alpha"/>
</dbReference>
<dbReference type="Gene3D" id="2.130.10.130">
    <property type="entry name" value="Integrin alpha, N-terminal"/>
    <property type="match status" value="1"/>
</dbReference>
<comment type="subcellular location">
    <subcellularLocation>
        <location evidence="1 13">Membrane</location>
        <topology evidence="1 13">Single-pass type I membrane protein</topology>
    </subcellularLocation>
</comment>
<proteinExistence type="inferred from homology"/>
<dbReference type="PROSITE" id="PS51470">
    <property type="entry name" value="FG_GAP"/>
    <property type="match status" value="3"/>
</dbReference>
<name>A0A7M7PYX8_NASVI</name>
<evidence type="ECO:0000256" key="4">
    <source>
        <dbReference type="ARBA" id="ARBA00022729"/>
    </source>
</evidence>
<dbReference type="InParanoid" id="A0A7M7PYX8"/>
<accession>A0A7M7PYX8</accession>
<feature type="transmembrane region" description="Helical" evidence="13">
    <location>
        <begin position="911"/>
        <end position="934"/>
    </location>
</feature>
<dbReference type="GO" id="GO:0007157">
    <property type="term" value="P:heterophilic cell-cell adhesion via plasma membrane cell adhesion molecules"/>
    <property type="evidence" value="ECO:0007669"/>
    <property type="project" value="UniProtKB-ARBA"/>
</dbReference>
<evidence type="ECO:0000256" key="10">
    <source>
        <dbReference type="ARBA" id="ARBA00023170"/>
    </source>
</evidence>
<dbReference type="Gene3D" id="2.60.40.1510">
    <property type="entry name" value="ntegrin, alpha v. Chain A, domain 3"/>
    <property type="match status" value="1"/>
</dbReference>
<dbReference type="Proteomes" id="UP000002358">
    <property type="component" value="Unassembled WGS sequence"/>
</dbReference>
<evidence type="ECO:0000256" key="11">
    <source>
        <dbReference type="ARBA" id="ARBA00023180"/>
    </source>
</evidence>
<reference evidence="15" key="1">
    <citation type="submission" date="2021-01" db="UniProtKB">
        <authorList>
            <consortium name="EnsemblMetazoa"/>
        </authorList>
    </citation>
    <scope>IDENTIFICATION</scope>
</reference>
<dbReference type="PRINTS" id="PR01185">
    <property type="entry name" value="INTEGRINA"/>
</dbReference>
<evidence type="ECO:0000256" key="7">
    <source>
        <dbReference type="ARBA" id="ARBA00022989"/>
    </source>
</evidence>
<feature type="repeat" description="FG-GAP" evidence="12">
    <location>
        <begin position="316"/>
        <end position="378"/>
    </location>
</feature>
<evidence type="ECO:0000256" key="12">
    <source>
        <dbReference type="PROSITE-ProRule" id="PRU00803"/>
    </source>
</evidence>
<keyword evidence="3 13" id="KW-0812">Transmembrane</keyword>
<keyword evidence="16" id="KW-1185">Reference proteome</keyword>
<dbReference type="Pfam" id="PF01839">
    <property type="entry name" value="FG-GAP"/>
    <property type="match status" value="2"/>
</dbReference>
<dbReference type="InterPro" id="IPR013517">
    <property type="entry name" value="FG-GAP"/>
</dbReference>
<keyword evidence="6 13" id="KW-0130">Cell adhesion</keyword>
<evidence type="ECO:0000256" key="6">
    <source>
        <dbReference type="ARBA" id="ARBA00022889"/>
    </source>
</evidence>
<dbReference type="SMR" id="A0A7M7PYX8"/>
<evidence type="ECO:0000256" key="5">
    <source>
        <dbReference type="ARBA" id="ARBA00022737"/>
    </source>
</evidence>
<dbReference type="EnsemblMetazoa" id="XM_031922375">
    <property type="protein sequence ID" value="XP_031778235"/>
    <property type="gene ID" value="LOC100679802"/>
</dbReference>
<dbReference type="SMART" id="SM00191">
    <property type="entry name" value="Int_alpha"/>
    <property type="match status" value="4"/>
</dbReference>
<dbReference type="PANTHER" id="PTHR23220">
    <property type="entry name" value="INTEGRIN ALPHA"/>
    <property type="match status" value="1"/>
</dbReference>
<dbReference type="GO" id="GO:0007229">
    <property type="term" value="P:integrin-mediated signaling pathway"/>
    <property type="evidence" value="ECO:0007669"/>
    <property type="project" value="UniProtKB-KW"/>
</dbReference>
<dbReference type="OrthoDB" id="5573735at2759"/>
<evidence type="ECO:0000256" key="2">
    <source>
        <dbReference type="ARBA" id="ARBA00008054"/>
    </source>
</evidence>
<protein>
    <recommendedName>
        <fullName evidence="14">Integrin alpha second immunoglobulin-like domain-containing protein</fullName>
    </recommendedName>
</protein>
<dbReference type="GeneID" id="100679802"/>
<keyword evidence="4" id="KW-0732">Signal</keyword>
<dbReference type="Gene3D" id="2.60.40.1530">
    <property type="entry name" value="ntegrin, alpha v. Chain A, domain 4"/>
    <property type="match status" value="1"/>
</dbReference>
<dbReference type="InterPro" id="IPR028994">
    <property type="entry name" value="Integrin_alpha_N"/>
</dbReference>
<feature type="repeat" description="FG-GAP" evidence="12">
    <location>
        <begin position="197"/>
        <end position="254"/>
    </location>
</feature>
<dbReference type="PANTHER" id="PTHR23220:SF83">
    <property type="entry name" value="INTEGRIN ALPHA-PS3-RELATED"/>
    <property type="match status" value="1"/>
</dbReference>
<organism evidence="15 16">
    <name type="scientific">Nasonia vitripennis</name>
    <name type="common">Parasitic wasp</name>
    <dbReference type="NCBI Taxonomy" id="7425"/>
    <lineage>
        <taxon>Eukaryota</taxon>
        <taxon>Metazoa</taxon>
        <taxon>Ecdysozoa</taxon>
        <taxon>Arthropoda</taxon>
        <taxon>Hexapoda</taxon>
        <taxon>Insecta</taxon>
        <taxon>Pterygota</taxon>
        <taxon>Neoptera</taxon>
        <taxon>Endopterygota</taxon>
        <taxon>Hymenoptera</taxon>
        <taxon>Apocrita</taxon>
        <taxon>Proctotrupomorpha</taxon>
        <taxon>Chalcidoidea</taxon>
        <taxon>Pteromalidae</taxon>
        <taxon>Pteromalinae</taxon>
        <taxon>Nasonia</taxon>
    </lineage>
</organism>
<keyword evidence="9 13" id="KW-0472">Membrane</keyword>
<evidence type="ECO:0000256" key="8">
    <source>
        <dbReference type="ARBA" id="ARBA00023037"/>
    </source>
</evidence>
<evidence type="ECO:0000313" key="16">
    <source>
        <dbReference type="Proteomes" id="UP000002358"/>
    </source>
</evidence>
<evidence type="ECO:0000313" key="15">
    <source>
        <dbReference type="EnsemblMetazoa" id="XP_031778235"/>
    </source>
</evidence>
<keyword evidence="11" id="KW-0325">Glycoprotein</keyword>
<dbReference type="GO" id="GO:0033627">
    <property type="term" value="P:cell adhesion mediated by integrin"/>
    <property type="evidence" value="ECO:0007669"/>
    <property type="project" value="TreeGrafter"/>
</dbReference>
<evidence type="ECO:0000256" key="13">
    <source>
        <dbReference type="RuleBase" id="RU003762"/>
    </source>
</evidence>